<dbReference type="UniPathway" id="UPA00143"/>
<dbReference type="AlphaFoldDB" id="C1MYV7"/>
<organism evidence="3">
    <name type="scientific">Micromonas pusilla (strain CCMP1545)</name>
    <name type="common">Picoplanktonic green alga</name>
    <dbReference type="NCBI Taxonomy" id="564608"/>
    <lineage>
        <taxon>Eukaryota</taxon>
        <taxon>Viridiplantae</taxon>
        <taxon>Chlorophyta</taxon>
        <taxon>Mamiellophyceae</taxon>
        <taxon>Mamiellales</taxon>
        <taxon>Mamiellaceae</taxon>
        <taxon>Micromonas</taxon>
    </lineage>
</organism>
<proteinExistence type="predicted"/>
<dbReference type="Gene3D" id="3.30.40.10">
    <property type="entry name" value="Zinc/RING finger domain, C3HC4 (zinc finger)"/>
    <property type="match status" value="1"/>
</dbReference>
<dbReference type="Proteomes" id="UP000001876">
    <property type="component" value="Unassembled WGS sequence"/>
</dbReference>
<reference evidence="2 3" key="1">
    <citation type="journal article" date="2009" name="Science">
        <title>Green evolution and dynamic adaptations revealed by genomes of the marine picoeukaryotes Micromonas.</title>
        <authorList>
            <person name="Worden A.Z."/>
            <person name="Lee J.H."/>
            <person name="Mock T."/>
            <person name="Rouze P."/>
            <person name="Simmons M.P."/>
            <person name="Aerts A.L."/>
            <person name="Allen A.E."/>
            <person name="Cuvelier M.L."/>
            <person name="Derelle E."/>
            <person name="Everett M.V."/>
            <person name="Foulon E."/>
            <person name="Grimwood J."/>
            <person name="Gundlach H."/>
            <person name="Henrissat B."/>
            <person name="Napoli C."/>
            <person name="McDonald S.M."/>
            <person name="Parker M.S."/>
            <person name="Rombauts S."/>
            <person name="Salamov A."/>
            <person name="Von Dassow P."/>
            <person name="Badger J.H."/>
            <person name="Coutinho P.M."/>
            <person name="Demir E."/>
            <person name="Dubchak I."/>
            <person name="Gentemann C."/>
            <person name="Eikrem W."/>
            <person name="Gready J.E."/>
            <person name="John U."/>
            <person name="Lanier W."/>
            <person name="Lindquist E.A."/>
            <person name="Lucas S."/>
            <person name="Mayer K.F."/>
            <person name="Moreau H."/>
            <person name="Not F."/>
            <person name="Otillar R."/>
            <person name="Panaud O."/>
            <person name="Pangilinan J."/>
            <person name="Paulsen I."/>
            <person name="Piegu B."/>
            <person name="Poliakov A."/>
            <person name="Robbens S."/>
            <person name="Schmutz J."/>
            <person name="Toulza E."/>
            <person name="Wyss T."/>
            <person name="Zelensky A."/>
            <person name="Zhou K."/>
            <person name="Armbrust E.V."/>
            <person name="Bhattacharya D."/>
            <person name="Goodenough U.W."/>
            <person name="Van de Peer Y."/>
            <person name="Grigoriev I.V."/>
        </authorList>
    </citation>
    <scope>NUCLEOTIDE SEQUENCE [LARGE SCALE GENOMIC DNA]</scope>
    <source>
        <strain evidence="2 3">CCMP1545</strain>
    </source>
</reference>
<evidence type="ECO:0000313" key="2">
    <source>
        <dbReference type="EMBL" id="EEH54500.1"/>
    </source>
</evidence>
<dbReference type="OrthoDB" id="2016400at2759"/>
<keyword evidence="3" id="KW-1185">Reference proteome</keyword>
<dbReference type="EMBL" id="GG663743">
    <property type="protein sequence ID" value="EEH54500.1"/>
    <property type="molecule type" value="Genomic_DNA"/>
</dbReference>
<dbReference type="SUPFAM" id="SSF57850">
    <property type="entry name" value="RING/U-box"/>
    <property type="match status" value="1"/>
</dbReference>
<evidence type="ECO:0000259" key="1">
    <source>
        <dbReference type="Pfam" id="PF04564"/>
    </source>
</evidence>
<name>C1MYV7_MICPC</name>
<dbReference type="GO" id="GO:0004842">
    <property type="term" value="F:ubiquitin-protein transferase activity"/>
    <property type="evidence" value="ECO:0007669"/>
    <property type="project" value="InterPro"/>
</dbReference>
<accession>C1MYV7</accession>
<dbReference type="Pfam" id="PF04564">
    <property type="entry name" value="U-box"/>
    <property type="match status" value="1"/>
</dbReference>
<dbReference type="KEGG" id="mpp:MICPUCDRAFT_41162"/>
<dbReference type="GO" id="GO:0016567">
    <property type="term" value="P:protein ubiquitination"/>
    <property type="evidence" value="ECO:0007669"/>
    <property type="project" value="UniProtKB-UniPathway"/>
</dbReference>
<sequence length="119" mass="14023">MMSQPAIVLTTGRTYERAAIERWIRSNPTDPLDRESRVELAHVAPNVAIRDAAFAWARERNGGVMPSQRRRRRRAYRAMTKMFSYPWRAVTYPVREAASYVECRIAWYLLRCIWRDAFG</sequence>
<dbReference type="InterPro" id="IPR013083">
    <property type="entry name" value="Znf_RING/FYVE/PHD"/>
</dbReference>
<protein>
    <submittedName>
        <fullName evidence="2">Predicted protein</fullName>
    </submittedName>
</protein>
<dbReference type="RefSeq" id="XP_003060850.1">
    <property type="nucleotide sequence ID" value="XM_003060804.1"/>
</dbReference>
<dbReference type="GeneID" id="9686546"/>
<evidence type="ECO:0000313" key="3">
    <source>
        <dbReference type="Proteomes" id="UP000001876"/>
    </source>
</evidence>
<feature type="domain" description="U-box" evidence="1">
    <location>
        <begin position="2"/>
        <end position="60"/>
    </location>
</feature>
<dbReference type="InterPro" id="IPR003613">
    <property type="entry name" value="Ubox_domain"/>
</dbReference>
<gene>
    <name evidence="2" type="ORF">MICPUCDRAFT_41162</name>
</gene>